<keyword evidence="4" id="KW-0288">FMN</keyword>
<gene>
    <name evidence="8" type="ORF">ACG0Z6_16390</name>
</gene>
<dbReference type="PANTHER" id="PTHR36118:SF1">
    <property type="entry name" value="ION-TRANSLOCATING OXIDOREDUCTASE COMPLEX SUBUNIT G"/>
    <property type="match status" value="1"/>
</dbReference>
<keyword evidence="5" id="KW-0249">Electron transport</keyword>
<organism evidence="8 9">
    <name type="scientific">Roseateles rivi</name>
    <dbReference type="NCBI Taxonomy" id="3299028"/>
    <lineage>
        <taxon>Bacteria</taxon>
        <taxon>Pseudomonadati</taxon>
        <taxon>Pseudomonadota</taxon>
        <taxon>Betaproteobacteria</taxon>
        <taxon>Burkholderiales</taxon>
        <taxon>Sphaerotilaceae</taxon>
        <taxon>Roseateles</taxon>
    </lineage>
</organism>
<protein>
    <submittedName>
        <fullName evidence="8">FMN-binding protein</fullName>
    </submittedName>
</protein>
<evidence type="ECO:0000313" key="9">
    <source>
        <dbReference type="Proteomes" id="UP001606099"/>
    </source>
</evidence>
<keyword evidence="6" id="KW-0732">Signal</keyword>
<dbReference type="RefSeq" id="WP_394463381.1">
    <property type="nucleotide sequence ID" value="NZ_JBIGHZ010000006.1"/>
</dbReference>
<keyword evidence="1" id="KW-0813">Transport</keyword>
<dbReference type="Pfam" id="PF04205">
    <property type="entry name" value="FMN_bind"/>
    <property type="match status" value="1"/>
</dbReference>
<keyword evidence="2" id="KW-0597">Phosphoprotein</keyword>
<evidence type="ECO:0000256" key="4">
    <source>
        <dbReference type="ARBA" id="ARBA00022643"/>
    </source>
</evidence>
<proteinExistence type="predicted"/>
<feature type="chain" id="PRO_5046166583" evidence="6">
    <location>
        <begin position="23"/>
        <end position="181"/>
    </location>
</feature>
<dbReference type="InterPro" id="IPR007329">
    <property type="entry name" value="FMN-bd"/>
</dbReference>
<evidence type="ECO:0000256" key="1">
    <source>
        <dbReference type="ARBA" id="ARBA00022448"/>
    </source>
</evidence>
<dbReference type="SMART" id="SM00900">
    <property type="entry name" value="FMN_bind"/>
    <property type="match status" value="1"/>
</dbReference>
<keyword evidence="9" id="KW-1185">Reference proteome</keyword>
<evidence type="ECO:0000256" key="6">
    <source>
        <dbReference type="SAM" id="SignalP"/>
    </source>
</evidence>
<keyword evidence="3" id="KW-0285">Flavoprotein</keyword>
<dbReference type="InterPro" id="IPR010209">
    <property type="entry name" value="Ion_transpt_RnfG/RsxG"/>
</dbReference>
<name>A0ABW7FZT0_9BURK</name>
<evidence type="ECO:0000256" key="2">
    <source>
        <dbReference type="ARBA" id="ARBA00022553"/>
    </source>
</evidence>
<dbReference type="PANTHER" id="PTHR36118">
    <property type="entry name" value="ION-TRANSLOCATING OXIDOREDUCTASE COMPLEX SUBUNIT G"/>
    <property type="match status" value="1"/>
</dbReference>
<reference evidence="8 9" key="1">
    <citation type="submission" date="2024-08" db="EMBL/GenBank/DDBJ databases">
        <authorList>
            <person name="Lu H."/>
        </authorList>
    </citation>
    <scope>NUCLEOTIDE SEQUENCE [LARGE SCALE GENOMIC DNA]</scope>
    <source>
        <strain evidence="8 9">BYS180W</strain>
    </source>
</reference>
<comment type="caution">
    <text evidence="8">The sequence shown here is derived from an EMBL/GenBank/DDBJ whole genome shotgun (WGS) entry which is preliminary data.</text>
</comment>
<evidence type="ECO:0000313" key="8">
    <source>
        <dbReference type="EMBL" id="MFG6449806.1"/>
    </source>
</evidence>
<accession>A0ABW7FZT0</accession>
<evidence type="ECO:0000256" key="3">
    <source>
        <dbReference type="ARBA" id="ARBA00022630"/>
    </source>
</evidence>
<evidence type="ECO:0000256" key="5">
    <source>
        <dbReference type="ARBA" id="ARBA00022982"/>
    </source>
</evidence>
<dbReference type="Proteomes" id="UP001606099">
    <property type="component" value="Unassembled WGS sequence"/>
</dbReference>
<dbReference type="EMBL" id="JBIGHZ010000006">
    <property type="protein sequence ID" value="MFG6449806.1"/>
    <property type="molecule type" value="Genomic_DNA"/>
</dbReference>
<feature type="domain" description="FMN-binding" evidence="7">
    <location>
        <begin position="92"/>
        <end position="173"/>
    </location>
</feature>
<sequence>MASRGLRAFLLPVAAIALPAHATDYLTVAQAQTLLFPAAKNFEARPLKLGEAQRDRIKAASGVRQRWDEQKIWRAERDGKLVGWFIVDEVIGKHEFITYATGIAPDGSVLGVEVISYRETHGGQIRDAAWRKRFAGKTLADPFKLDEDVPNISGATLSCRNVTDGVKRLLAIHKLFLVEAG</sequence>
<evidence type="ECO:0000259" key="7">
    <source>
        <dbReference type="SMART" id="SM00900"/>
    </source>
</evidence>
<feature type="signal peptide" evidence="6">
    <location>
        <begin position="1"/>
        <end position="22"/>
    </location>
</feature>